<dbReference type="Gene3D" id="1.10.238.20">
    <property type="entry name" value="Pheromone/general odorant binding protein domain"/>
    <property type="match status" value="1"/>
</dbReference>
<dbReference type="InterPro" id="IPR036728">
    <property type="entry name" value="PBP_GOBP_sf"/>
</dbReference>
<dbReference type="GO" id="GO:0005615">
    <property type="term" value="C:extracellular space"/>
    <property type="evidence" value="ECO:0007669"/>
    <property type="project" value="TreeGrafter"/>
</dbReference>
<dbReference type="SUPFAM" id="SSF47565">
    <property type="entry name" value="Insect pheromone/odorant-binding proteins"/>
    <property type="match status" value="1"/>
</dbReference>
<comment type="caution">
    <text evidence="6">The sequence shown here is derived from an EMBL/GenBank/DDBJ whole genome shotgun (WGS) entry which is preliminary data.</text>
</comment>
<name>A0AA38IGN9_9CUCU</name>
<evidence type="ECO:0000256" key="2">
    <source>
        <dbReference type="ARBA" id="ARBA00008098"/>
    </source>
</evidence>
<evidence type="ECO:0000256" key="4">
    <source>
        <dbReference type="ARBA" id="ARBA00022729"/>
    </source>
</evidence>
<evidence type="ECO:0000313" key="6">
    <source>
        <dbReference type="EMBL" id="KAJ3653816.1"/>
    </source>
</evidence>
<proteinExistence type="inferred from homology"/>
<evidence type="ECO:0000256" key="5">
    <source>
        <dbReference type="SAM" id="SignalP"/>
    </source>
</evidence>
<comment type="similarity">
    <text evidence="2">Belongs to the PBP/GOBP family.</text>
</comment>
<accession>A0AA38IGN9</accession>
<organism evidence="6 7">
    <name type="scientific">Zophobas morio</name>
    <dbReference type="NCBI Taxonomy" id="2755281"/>
    <lineage>
        <taxon>Eukaryota</taxon>
        <taxon>Metazoa</taxon>
        <taxon>Ecdysozoa</taxon>
        <taxon>Arthropoda</taxon>
        <taxon>Hexapoda</taxon>
        <taxon>Insecta</taxon>
        <taxon>Pterygota</taxon>
        <taxon>Neoptera</taxon>
        <taxon>Endopterygota</taxon>
        <taxon>Coleoptera</taxon>
        <taxon>Polyphaga</taxon>
        <taxon>Cucujiformia</taxon>
        <taxon>Tenebrionidae</taxon>
        <taxon>Zophobas</taxon>
    </lineage>
</organism>
<dbReference type="AlphaFoldDB" id="A0AA38IGN9"/>
<dbReference type="InterPro" id="IPR006170">
    <property type="entry name" value="PBP/GOBP"/>
</dbReference>
<evidence type="ECO:0000256" key="3">
    <source>
        <dbReference type="ARBA" id="ARBA00022525"/>
    </source>
</evidence>
<comment type="subcellular location">
    <subcellularLocation>
        <location evidence="1">Secreted</location>
    </subcellularLocation>
</comment>
<dbReference type="PANTHER" id="PTHR11857">
    <property type="entry name" value="ODORANT BINDING PROTEIN-RELATED"/>
    <property type="match status" value="1"/>
</dbReference>
<gene>
    <name evidence="6" type="ORF">Zmor_013049</name>
</gene>
<sequence>MKLLVCCFLLITSTLAILDPSRQAKLDQLSDECQSESPVSAETLNKLRQTEQFEEIPALQKHIFCVLKKTGIVSESGDINIDVVKTKLKKVNASDETVNAVEQQCVVKKDTPVVTGFELMKCVYSKQSNFSPAD</sequence>
<keyword evidence="3" id="KW-0964">Secreted</keyword>
<evidence type="ECO:0000313" key="7">
    <source>
        <dbReference type="Proteomes" id="UP001168821"/>
    </source>
</evidence>
<protein>
    <submittedName>
        <fullName evidence="6">Uncharacterized protein</fullName>
    </submittedName>
</protein>
<dbReference type="Pfam" id="PF01395">
    <property type="entry name" value="PBP_GOBP"/>
    <property type="match status" value="1"/>
</dbReference>
<dbReference type="SMART" id="SM00708">
    <property type="entry name" value="PhBP"/>
    <property type="match status" value="1"/>
</dbReference>
<keyword evidence="7" id="KW-1185">Reference proteome</keyword>
<dbReference type="PANTHER" id="PTHR11857:SF43">
    <property type="entry name" value="GEO07291P1-RELATED"/>
    <property type="match status" value="1"/>
</dbReference>
<dbReference type="EMBL" id="JALNTZ010000004">
    <property type="protein sequence ID" value="KAJ3653816.1"/>
    <property type="molecule type" value="Genomic_DNA"/>
</dbReference>
<dbReference type="CDD" id="cd23992">
    <property type="entry name" value="PBP_GOBP"/>
    <property type="match status" value="1"/>
</dbReference>
<feature type="chain" id="PRO_5041204548" evidence="5">
    <location>
        <begin position="17"/>
        <end position="134"/>
    </location>
</feature>
<reference evidence="6" key="1">
    <citation type="journal article" date="2023" name="G3 (Bethesda)">
        <title>Whole genome assemblies of Zophobas morio and Tenebrio molitor.</title>
        <authorList>
            <person name="Kaur S."/>
            <person name="Stinson S.A."/>
            <person name="diCenzo G.C."/>
        </authorList>
    </citation>
    <scope>NUCLEOTIDE SEQUENCE</scope>
    <source>
        <strain evidence="6">QUZm001</strain>
    </source>
</reference>
<dbReference type="Proteomes" id="UP001168821">
    <property type="component" value="Unassembled WGS sequence"/>
</dbReference>
<keyword evidence="4 5" id="KW-0732">Signal</keyword>
<feature type="signal peptide" evidence="5">
    <location>
        <begin position="1"/>
        <end position="16"/>
    </location>
</feature>
<dbReference type="GO" id="GO:0005549">
    <property type="term" value="F:odorant binding"/>
    <property type="evidence" value="ECO:0007669"/>
    <property type="project" value="InterPro"/>
</dbReference>
<evidence type="ECO:0000256" key="1">
    <source>
        <dbReference type="ARBA" id="ARBA00004613"/>
    </source>
</evidence>
<dbReference type="GO" id="GO:0007608">
    <property type="term" value="P:sensory perception of smell"/>
    <property type="evidence" value="ECO:0007669"/>
    <property type="project" value="TreeGrafter"/>
</dbReference>